<dbReference type="Proteomes" id="UP000789405">
    <property type="component" value="Unassembled WGS sequence"/>
</dbReference>
<feature type="non-terminal residue" evidence="1">
    <location>
        <position position="207"/>
    </location>
</feature>
<keyword evidence="2" id="KW-1185">Reference proteome</keyword>
<sequence>RTKAQNLNIVAIVTDSASSYASARHKIRLERPDLVFLPCFAHQANLCIGDIFRYSSEYKCTADITFWKNVDELADCLLLFYEDETGGFAVIFNLQFRVHALSSQVFFSLERISSWTEYYYEKWFNEKPKHFNNTLEAISEEHNVQGKMANNVVRLALLWYWEFAALNLKEISMVAQRLFSIKVNSAPCERLFFRMGWFYTSQRCRFK</sequence>
<accession>A0A9N9JYG4</accession>
<gene>
    <name evidence="1" type="ORF">DERYTH_LOCUS23653</name>
</gene>
<dbReference type="OrthoDB" id="2383317at2759"/>
<evidence type="ECO:0000313" key="2">
    <source>
        <dbReference type="Proteomes" id="UP000789405"/>
    </source>
</evidence>
<dbReference type="InterPro" id="IPR012337">
    <property type="entry name" value="RNaseH-like_sf"/>
</dbReference>
<name>A0A9N9JYG4_9GLOM</name>
<dbReference type="EMBL" id="CAJVPY010036794">
    <property type="protein sequence ID" value="CAG8802338.1"/>
    <property type="molecule type" value="Genomic_DNA"/>
</dbReference>
<organism evidence="1 2">
    <name type="scientific">Dentiscutata erythropus</name>
    <dbReference type="NCBI Taxonomy" id="1348616"/>
    <lineage>
        <taxon>Eukaryota</taxon>
        <taxon>Fungi</taxon>
        <taxon>Fungi incertae sedis</taxon>
        <taxon>Mucoromycota</taxon>
        <taxon>Glomeromycotina</taxon>
        <taxon>Glomeromycetes</taxon>
        <taxon>Diversisporales</taxon>
        <taxon>Gigasporaceae</taxon>
        <taxon>Dentiscutata</taxon>
    </lineage>
</organism>
<reference evidence="1" key="1">
    <citation type="submission" date="2021-06" db="EMBL/GenBank/DDBJ databases">
        <authorList>
            <person name="Kallberg Y."/>
            <person name="Tangrot J."/>
            <person name="Rosling A."/>
        </authorList>
    </citation>
    <scope>NUCLEOTIDE SEQUENCE</scope>
    <source>
        <strain evidence="1">MA453B</strain>
    </source>
</reference>
<proteinExistence type="predicted"/>
<dbReference type="AlphaFoldDB" id="A0A9N9JYG4"/>
<evidence type="ECO:0000313" key="1">
    <source>
        <dbReference type="EMBL" id="CAG8802338.1"/>
    </source>
</evidence>
<dbReference type="SUPFAM" id="SSF53098">
    <property type="entry name" value="Ribonuclease H-like"/>
    <property type="match status" value="1"/>
</dbReference>
<feature type="non-terminal residue" evidence="1">
    <location>
        <position position="1"/>
    </location>
</feature>
<protein>
    <submittedName>
        <fullName evidence="1">7331_t:CDS:1</fullName>
    </submittedName>
</protein>
<comment type="caution">
    <text evidence="1">The sequence shown here is derived from an EMBL/GenBank/DDBJ whole genome shotgun (WGS) entry which is preliminary data.</text>
</comment>